<accession>A0ACB9YRI7</accession>
<evidence type="ECO:0000313" key="1">
    <source>
        <dbReference type="EMBL" id="KAI4861380.1"/>
    </source>
</evidence>
<comment type="caution">
    <text evidence="1">The sequence shown here is derived from an EMBL/GenBank/DDBJ whole genome shotgun (WGS) entry which is preliminary data.</text>
</comment>
<dbReference type="Proteomes" id="UP001497700">
    <property type="component" value="Unassembled WGS sequence"/>
</dbReference>
<reference evidence="1 2" key="1">
    <citation type="journal article" date="2022" name="New Phytol.">
        <title>Ecological generalism drives hyperdiversity of secondary metabolite gene clusters in xylarialean endophytes.</title>
        <authorList>
            <person name="Franco M.E.E."/>
            <person name="Wisecaver J.H."/>
            <person name="Arnold A.E."/>
            <person name="Ju Y.M."/>
            <person name="Slot J.C."/>
            <person name="Ahrendt S."/>
            <person name="Moore L.P."/>
            <person name="Eastman K.E."/>
            <person name="Scott K."/>
            <person name="Konkel Z."/>
            <person name="Mondo S.J."/>
            <person name="Kuo A."/>
            <person name="Hayes R.D."/>
            <person name="Haridas S."/>
            <person name="Andreopoulos B."/>
            <person name="Riley R."/>
            <person name="LaButti K."/>
            <person name="Pangilinan J."/>
            <person name="Lipzen A."/>
            <person name="Amirebrahimi M."/>
            <person name="Yan J."/>
            <person name="Adam C."/>
            <person name="Keymanesh K."/>
            <person name="Ng V."/>
            <person name="Louie K."/>
            <person name="Northen T."/>
            <person name="Drula E."/>
            <person name="Henrissat B."/>
            <person name="Hsieh H.M."/>
            <person name="Youens-Clark K."/>
            <person name="Lutzoni F."/>
            <person name="Miadlikowska J."/>
            <person name="Eastwood D.C."/>
            <person name="Hamelin R.C."/>
            <person name="Grigoriev I.V."/>
            <person name="U'Ren J.M."/>
        </authorList>
    </citation>
    <scope>NUCLEOTIDE SEQUENCE [LARGE SCALE GENOMIC DNA]</scope>
    <source>
        <strain evidence="1 2">CBS 119005</strain>
    </source>
</reference>
<gene>
    <name evidence="1" type="ORF">F4820DRAFT_433948</name>
</gene>
<name>A0ACB9YRI7_9PEZI</name>
<dbReference type="EMBL" id="MU393554">
    <property type="protein sequence ID" value="KAI4861380.1"/>
    <property type="molecule type" value="Genomic_DNA"/>
</dbReference>
<sequence length="83" mass="8838">MAGFGLGGSACPTSGESMGVSITANLQIGHELSCDQVSTVRYRLAIRARTTECLIWQVLKPGVTTHFGLVSYLLISFSSSWDG</sequence>
<organism evidence="1 2">
    <name type="scientific">Hypoxylon rubiginosum</name>
    <dbReference type="NCBI Taxonomy" id="110542"/>
    <lineage>
        <taxon>Eukaryota</taxon>
        <taxon>Fungi</taxon>
        <taxon>Dikarya</taxon>
        <taxon>Ascomycota</taxon>
        <taxon>Pezizomycotina</taxon>
        <taxon>Sordariomycetes</taxon>
        <taxon>Xylariomycetidae</taxon>
        <taxon>Xylariales</taxon>
        <taxon>Hypoxylaceae</taxon>
        <taxon>Hypoxylon</taxon>
    </lineage>
</organism>
<protein>
    <submittedName>
        <fullName evidence="1">Uncharacterized protein</fullName>
    </submittedName>
</protein>
<evidence type="ECO:0000313" key="2">
    <source>
        <dbReference type="Proteomes" id="UP001497700"/>
    </source>
</evidence>
<keyword evidence="2" id="KW-1185">Reference proteome</keyword>
<proteinExistence type="predicted"/>